<dbReference type="InterPro" id="IPR003593">
    <property type="entry name" value="AAA+_ATPase"/>
</dbReference>
<protein>
    <submittedName>
        <fullName evidence="4">Stage III sporulation protein AA</fullName>
    </submittedName>
</protein>
<dbReference type="EMBL" id="FOOY01000027">
    <property type="protein sequence ID" value="SFG88702.1"/>
    <property type="molecule type" value="Genomic_DNA"/>
</dbReference>
<dbReference type="Pfam" id="PF19568">
    <property type="entry name" value="Spore_III_AA"/>
    <property type="match status" value="1"/>
</dbReference>
<dbReference type="STRING" id="269670.SAMN02982927_03100"/>
<dbReference type="Proteomes" id="UP000198752">
    <property type="component" value="Unassembled WGS sequence"/>
</dbReference>
<sequence length="317" mass="35930">MNQILPYLPESFQQMIIRMPVEERNMLEEIRCRTDCPLELIVSGEQWMPPDNVEMPVFRREQAAQMLQKIGKYSLYTLEEELKRGYVTIKGGHRIGLAGRVITEHGHVLRLRDVTFFNIRLAKQKIGAALPLVPYLYNRQRWFNTLLIGAPQTGKTTMLRDLARLVSEGIPKRYIASRKTAIVDERSEIAGCVDGVPQNRLGARTDVMDACPKAEGMMMMIRSMSPEVLIVDEIGGNEDTAALFEALNAGVTVMATAHGFTFDQLSQRPSIRPLIEAQLFDRYVVLSRRNFANKSGCRLTILDQLGRKMSSTEGIWQ</sequence>
<dbReference type="NCBIfam" id="TIGR02858">
    <property type="entry name" value="spore_III_AA"/>
    <property type="match status" value="1"/>
</dbReference>
<dbReference type="PANTHER" id="PTHR20953">
    <property type="entry name" value="KINASE-RELATED"/>
    <property type="match status" value="1"/>
</dbReference>
<evidence type="ECO:0000313" key="5">
    <source>
        <dbReference type="Proteomes" id="UP000198752"/>
    </source>
</evidence>
<gene>
    <name evidence="4" type="ORF">SAMN02982927_03100</name>
</gene>
<evidence type="ECO:0000256" key="2">
    <source>
        <dbReference type="ARBA" id="ARBA00022840"/>
    </source>
</evidence>
<keyword evidence="1" id="KW-0547">Nucleotide-binding</keyword>
<dbReference type="InterPro" id="IPR045735">
    <property type="entry name" value="Spore_III_AA_AAA+_ATPase"/>
</dbReference>
<evidence type="ECO:0000313" key="4">
    <source>
        <dbReference type="EMBL" id="SFG88702.1"/>
    </source>
</evidence>
<dbReference type="InterPro" id="IPR027417">
    <property type="entry name" value="P-loop_NTPase"/>
</dbReference>
<dbReference type="SUPFAM" id="SSF52540">
    <property type="entry name" value="P-loop containing nucleoside triphosphate hydrolases"/>
    <property type="match status" value="1"/>
</dbReference>
<dbReference type="AlphaFoldDB" id="A0A1I2VHN9"/>
<dbReference type="RefSeq" id="WP_281242920.1">
    <property type="nucleotide sequence ID" value="NZ_FOOY01000027.1"/>
</dbReference>
<dbReference type="Gene3D" id="3.40.50.300">
    <property type="entry name" value="P-loop containing nucleotide triphosphate hydrolases"/>
    <property type="match status" value="1"/>
</dbReference>
<keyword evidence="2" id="KW-0067">ATP-binding</keyword>
<accession>A0A1I2VHN9</accession>
<dbReference type="InterPro" id="IPR014217">
    <property type="entry name" value="Spore_III_AA"/>
</dbReference>
<dbReference type="GO" id="GO:0005524">
    <property type="term" value="F:ATP binding"/>
    <property type="evidence" value="ECO:0007669"/>
    <property type="project" value="UniProtKB-KW"/>
</dbReference>
<feature type="domain" description="AAA+ ATPase" evidence="3">
    <location>
        <begin position="141"/>
        <end position="290"/>
    </location>
</feature>
<reference evidence="5" key="1">
    <citation type="submission" date="2016-10" db="EMBL/GenBank/DDBJ databases">
        <authorList>
            <person name="Varghese N."/>
            <person name="Submissions S."/>
        </authorList>
    </citation>
    <scope>NUCLEOTIDE SEQUENCE [LARGE SCALE GENOMIC DNA]</scope>
    <source>
        <strain evidence="5">ATCC 700379</strain>
    </source>
</reference>
<dbReference type="PANTHER" id="PTHR20953:SF3">
    <property type="entry name" value="P-LOOP CONTAINING NUCLEOSIDE TRIPHOSPHATE HYDROLASES SUPERFAMILY PROTEIN"/>
    <property type="match status" value="1"/>
</dbReference>
<keyword evidence="5" id="KW-1185">Reference proteome</keyword>
<organism evidence="4 5">
    <name type="scientific">Sporolactobacillus nakayamae</name>
    <dbReference type="NCBI Taxonomy" id="269670"/>
    <lineage>
        <taxon>Bacteria</taxon>
        <taxon>Bacillati</taxon>
        <taxon>Bacillota</taxon>
        <taxon>Bacilli</taxon>
        <taxon>Bacillales</taxon>
        <taxon>Sporolactobacillaceae</taxon>
        <taxon>Sporolactobacillus</taxon>
    </lineage>
</organism>
<dbReference type="CDD" id="cd00009">
    <property type="entry name" value="AAA"/>
    <property type="match status" value="1"/>
</dbReference>
<evidence type="ECO:0000259" key="3">
    <source>
        <dbReference type="SMART" id="SM00382"/>
    </source>
</evidence>
<evidence type="ECO:0000256" key="1">
    <source>
        <dbReference type="ARBA" id="ARBA00022741"/>
    </source>
</evidence>
<proteinExistence type="predicted"/>
<dbReference type="SMART" id="SM00382">
    <property type="entry name" value="AAA"/>
    <property type="match status" value="1"/>
</dbReference>
<name>A0A1I2VHN9_9BACL</name>